<evidence type="ECO:0000313" key="7">
    <source>
        <dbReference type="Proteomes" id="UP000480350"/>
    </source>
</evidence>
<evidence type="ECO:0000256" key="2">
    <source>
        <dbReference type="ARBA" id="ARBA00009387"/>
    </source>
</evidence>
<protein>
    <submittedName>
        <fullName evidence="6">Transglycosylase SLT domain-containing protein</fullName>
    </submittedName>
</protein>
<dbReference type="Pfam" id="PF01464">
    <property type="entry name" value="SLT"/>
    <property type="match status" value="1"/>
</dbReference>
<dbReference type="PANTHER" id="PTHR37423">
    <property type="entry name" value="SOLUBLE LYTIC MUREIN TRANSGLYCOSYLASE-RELATED"/>
    <property type="match status" value="1"/>
</dbReference>
<evidence type="ECO:0000256" key="3">
    <source>
        <dbReference type="ARBA" id="ARBA00022729"/>
    </source>
</evidence>
<dbReference type="CDD" id="cd13401">
    <property type="entry name" value="Slt70-like"/>
    <property type="match status" value="1"/>
</dbReference>
<sequence>MIKALASALFLCLFSGMSAAQTSPEVDLFERSLDRLRAGDWREALILGESAGAVARDVVEWHRLRAGLGDFDAVQSFVERRADWPGLRLLRRESEEAVPIAARPEEVLAFFADTPPQTGAGELALIEAYRALGQPSDAEAEAVRAWLTAILSEADESAILARYGEALQPHHIARLDMLLWRNARQAAERMYPRVPEAQRALARARLALRADADGVDALIDAVPAPLADDPGLAFERMQWRARKGRNDDAIALMLERNGSELGQAESWAGWRRAFVRTEMRAGRADVAYRLASAHGLADGSSFADLEWLSGYIALTYLNRADTALDHFRRFRASVASPISLGRAGYWEGRAHEALGDVENARLAYAFGGEYQTSFYGLLAAEKAGIPLDPMLTGRETFPNWRLTSFAESSVFEAARLFIAAGERNLAEQFLTHLAESLNEDELGSLGAYLDREGEPHLALMVAKMGAQRGRVIPAAYFPVVDLDIGQLPVPGELALAIARRESEFDPVVTSGAGARGLMQVMPATARAVAAELEIDYDGRRLLNDPVYNARIGTAYLDELMEVFDGNPVMVAAGYNAGPGRPFRWMTERGDPRRGQMDMIDWIEHIPFNETRNYVMRVTESLPVYRARLTGEVGPIRFSEELRAMPGHERQAIKGELIRPRARPAILTD</sequence>
<dbReference type="InterPro" id="IPR023346">
    <property type="entry name" value="Lysozyme-like_dom_sf"/>
</dbReference>
<dbReference type="Gene3D" id="1.10.530.10">
    <property type="match status" value="1"/>
</dbReference>
<organism evidence="6 7">
    <name type="scientific">Kangsaoukella pontilimi</name>
    <dbReference type="NCBI Taxonomy" id="2691042"/>
    <lineage>
        <taxon>Bacteria</taxon>
        <taxon>Pseudomonadati</taxon>
        <taxon>Pseudomonadota</taxon>
        <taxon>Alphaproteobacteria</taxon>
        <taxon>Rhodobacterales</taxon>
        <taxon>Paracoccaceae</taxon>
        <taxon>Kangsaoukella</taxon>
    </lineage>
</organism>
<name>A0A7C9IPT5_9RHOB</name>
<dbReference type="InterPro" id="IPR008939">
    <property type="entry name" value="Lytic_TGlycosylase_superhlx_U"/>
</dbReference>
<dbReference type="GO" id="GO:0016020">
    <property type="term" value="C:membrane"/>
    <property type="evidence" value="ECO:0007669"/>
    <property type="project" value="InterPro"/>
</dbReference>
<feature type="domain" description="Transglycosylase SLT" evidence="5">
    <location>
        <begin position="490"/>
        <end position="590"/>
    </location>
</feature>
<reference evidence="6 7" key="1">
    <citation type="submission" date="2019-12" db="EMBL/GenBank/DDBJ databases">
        <authorList>
            <person name="Lee S.D."/>
        </authorList>
    </citation>
    <scope>NUCLEOTIDE SEQUENCE [LARGE SCALE GENOMIC DNA]</scope>
    <source>
        <strain evidence="6 7">GH1-50</strain>
    </source>
</reference>
<comment type="similarity">
    <text evidence="1">Belongs to the transglycosylase Slt family.</text>
</comment>
<feature type="signal peptide" evidence="4">
    <location>
        <begin position="1"/>
        <end position="19"/>
    </location>
</feature>
<dbReference type="EMBL" id="WUPT01000002">
    <property type="protein sequence ID" value="MXQ08390.1"/>
    <property type="molecule type" value="Genomic_DNA"/>
</dbReference>
<dbReference type="Proteomes" id="UP000480350">
    <property type="component" value="Unassembled WGS sequence"/>
</dbReference>
<feature type="chain" id="PRO_5028916529" evidence="4">
    <location>
        <begin position="20"/>
        <end position="668"/>
    </location>
</feature>
<dbReference type="SUPFAM" id="SSF48435">
    <property type="entry name" value="Bacterial muramidases"/>
    <property type="match status" value="1"/>
</dbReference>
<dbReference type="AlphaFoldDB" id="A0A7C9IPT5"/>
<dbReference type="InterPro" id="IPR000189">
    <property type="entry name" value="Transglyc_AS"/>
</dbReference>
<dbReference type="PROSITE" id="PS00922">
    <property type="entry name" value="TRANSGLYCOSYLASE"/>
    <property type="match status" value="1"/>
</dbReference>
<accession>A0A7C9IPT5</accession>
<gene>
    <name evidence="6" type="ORF">GQ651_11085</name>
</gene>
<dbReference type="GO" id="GO:0008933">
    <property type="term" value="F:peptidoglycan lytic transglycosylase activity"/>
    <property type="evidence" value="ECO:0007669"/>
    <property type="project" value="InterPro"/>
</dbReference>
<dbReference type="PANTHER" id="PTHR37423:SF2">
    <property type="entry name" value="MEMBRANE-BOUND LYTIC MUREIN TRANSGLYCOSYLASE C"/>
    <property type="match status" value="1"/>
</dbReference>
<dbReference type="GO" id="GO:0004553">
    <property type="term" value="F:hydrolase activity, hydrolyzing O-glycosyl compounds"/>
    <property type="evidence" value="ECO:0007669"/>
    <property type="project" value="InterPro"/>
</dbReference>
<evidence type="ECO:0000259" key="5">
    <source>
        <dbReference type="Pfam" id="PF01464"/>
    </source>
</evidence>
<dbReference type="GO" id="GO:0042597">
    <property type="term" value="C:periplasmic space"/>
    <property type="evidence" value="ECO:0007669"/>
    <property type="project" value="InterPro"/>
</dbReference>
<dbReference type="SUPFAM" id="SSF53955">
    <property type="entry name" value="Lysozyme-like"/>
    <property type="match status" value="1"/>
</dbReference>
<comment type="caution">
    <text evidence="6">The sequence shown here is derived from an EMBL/GenBank/DDBJ whole genome shotgun (WGS) entry which is preliminary data.</text>
</comment>
<comment type="similarity">
    <text evidence="2">Belongs to the virb1 family.</text>
</comment>
<proteinExistence type="inferred from homology"/>
<evidence type="ECO:0000313" key="6">
    <source>
        <dbReference type="EMBL" id="MXQ08390.1"/>
    </source>
</evidence>
<keyword evidence="7" id="KW-1185">Reference proteome</keyword>
<dbReference type="Gene3D" id="1.25.20.10">
    <property type="entry name" value="Bacterial muramidases"/>
    <property type="match status" value="1"/>
</dbReference>
<evidence type="ECO:0000256" key="1">
    <source>
        <dbReference type="ARBA" id="ARBA00007734"/>
    </source>
</evidence>
<dbReference type="RefSeq" id="WP_160764317.1">
    <property type="nucleotide sequence ID" value="NZ_WUPT01000002.1"/>
</dbReference>
<dbReference type="InterPro" id="IPR008258">
    <property type="entry name" value="Transglycosylase_SLT_dom_1"/>
</dbReference>
<evidence type="ECO:0000256" key="4">
    <source>
        <dbReference type="SAM" id="SignalP"/>
    </source>
</evidence>
<reference evidence="6 7" key="2">
    <citation type="submission" date="2020-03" db="EMBL/GenBank/DDBJ databases">
        <title>Kangsaoukella pontilimi gen. nov., sp. nov., a new member of the family Rhodobacteraceae isolated from a tidal mudflat.</title>
        <authorList>
            <person name="Kim I.S."/>
        </authorList>
    </citation>
    <scope>NUCLEOTIDE SEQUENCE [LARGE SCALE GENOMIC DNA]</scope>
    <source>
        <strain evidence="6 7">GH1-50</strain>
    </source>
</reference>
<dbReference type="GO" id="GO:0000270">
    <property type="term" value="P:peptidoglycan metabolic process"/>
    <property type="evidence" value="ECO:0007669"/>
    <property type="project" value="InterPro"/>
</dbReference>
<keyword evidence="3 4" id="KW-0732">Signal</keyword>